<gene>
    <name evidence="6" type="ORF">CRE_30607</name>
</gene>
<comment type="catalytic activity">
    <reaction evidence="2">
        <text>L-threonyl-[protein] + ATP = O-phospho-L-threonyl-[protein] + ADP + H(+)</text>
        <dbReference type="Rhea" id="RHEA:46608"/>
        <dbReference type="Rhea" id="RHEA-COMP:11060"/>
        <dbReference type="Rhea" id="RHEA-COMP:11605"/>
        <dbReference type="ChEBI" id="CHEBI:15378"/>
        <dbReference type="ChEBI" id="CHEBI:30013"/>
        <dbReference type="ChEBI" id="CHEBI:30616"/>
        <dbReference type="ChEBI" id="CHEBI:61977"/>
        <dbReference type="ChEBI" id="CHEBI:456216"/>
        <dbReference type="EC" id="2.7.11.1"/>
    </reaction>
</comment>
<protein>
    <submittedName>
        <fullName evidence="6">Uncharacterized protein</fullName>
    </submittedName>
</protein>
<evidence type="ECO:0000256" key="4">
    <source>
        <dbReference type="SAM" id="Coils"/>
    </source>
</evidence>
<dbReference type="Proteomes" id="UP000008281">
    <property type="component" value="Unassembled WGS sequence"/>
</dbReference>
<dbReference type="GO" id="GO:0004674">
    <property type="term" value="F:protein serine/threonine kinase activity"/>
    <property type="evidence" value="ECO:0007669"/>
    <property type="project" value="UniProtKB-EC"/>
</dbReference>
<feature type="region of interest" description="Disordered" evidence="5">
    <location>
        <begin position="780"/>
        <end position="811"/>
    </location>
</feature>
<dbReference type="OMA" id="QWRLKME"/>
<evidence type="ECO:0000313" key="7">
    <source>
        <dbReference type="Proteomes" id="UP000008281"/>
    </source>
</evidence>
<keyword evidence="4" id="KW-0175">Coiled coil</keyword>
<dbReference type="AlphaFoldDB" id="E3NSU4"/>
<dbReference type="OrthoDB" id="5791508at2759"/>
<feature type="region of interest" description="Disordered" evidence="5">
    <location>
        <begin position="414"/>
        <end position="438"/>
    </location>
</feature>
<reference evidence="6" key="1">
    <citation type="submission" date="2007-07" db="EMBL/GenBank/DDBJ databases">
        <title>PCAP assembly of the Caenorhabditis remanei genome.</title>
        <authorList>
            <consortium name="The Caenorhabditis remanei Sequencing Consortium"/>
            <person name="Wilson R.K."/>
        </authorList>
    </citation>
    <scope>NUCLEOTIDE SEQUENCE [LARGE SCALE GENOMIC DNA]</scope>
    <source>
        <strain evidence="6">PB4641</strain>
    </source>
</reference>
<feature type="compositionally biased region" description="Basic and acidic residues" evidence="5">
    <location>
        <begin position="427"/>
        <end position="438"/>
    </location>
</feature>
<evidence type="ECO:0000256" key="3">
    <source>
        <dbReference type="ARBA" id="ARBA00048679"/>
    </source>
</evidence>
<evidence type="ECO:0000256" key="1">
    <source>
        <dbReference type="ARBA" id="ARBA00022553"/>
    </source>
</evidence>
<organism evidence="7">
    <name type="scientific">Caenorhabditis remanei</name>
    <name type="common">Caenorhabditis vulgaris</name>
    <dbReference type="NCBI Taxonomy" id="31234"/>
    <lineage>
        <taxon>Eukaryota</taxon>
        <taxon>Metazoa</taxon>
        <taxon>Ecdysozoa</taxon>
        <taxon>Nematoda</taxon>
        <taxon>Chromadorea</taxon>
        <taxon>Rhabditida</taxon>
        <taxon>Rhabditina</taxon>
        <taxon>Rhabditomorpha</taxon>
        <taxon>Rhabditoidea</taxon>
        <taxon>Rhabditidae</taxon>
        <taxon>Peloderinae</taxon>
        <taxon>Caenorhabditis</taxon>
    </lineage>
</organism>
<feature type="compositionally biased region" description="Basic residues" evidence="5">
    <location>
        <begin position="798"/>
        <end position="811"/>
    </location>
</feature>
<dbReference type="InParanoid" id="E3NSU4"/>
<accession>E3NSU4</accession>
<evidence type="ECO:0000256" key="5">
    <source>
        <dbReference type="SAM" id="MobiDB-lite"/>
    </source>
</evidence>
<dbReference type="eggNOG" id="ENOG502THVS">
    <property type="taxonomic scope" value="Eukaryota"/>
</dbReference>
<dbReference type="FunCoup" id="E3NSU4">
    <property type="interactions" value="154"/>
</dbReference>
<proteinExistence type="predicted"/>
<dbReference type="PANTHER" id="PTHR22988:SF71">
    <property type="entry name" value="CITRON RHO-INTERACTING KINASE"/>
    <property type="match status" value="1"/>
</dbReference>
<evidence type="ECO:0000313" key="6">
    <source>
        <dbReference type="EMBL" id="EFO90968.1"/>
    </source>
</evidence>
<dbReference type="EMBL" id="DS270048">
    <property type="protein sequence ID" value="EFO90968.1"/>
    <property type="molecule type" value="Genomic_DNA"/>
</dbReference>
<dbReference type="PANTHER" id="PTHR22988">
    <property type="entry name" value="MYOTONIC DYSTROPHY S/T KINASE-RELATED"/>
    <property type="match status" value="1"/>
</dbReference>
<dbReference type="GO" id="GO:0031032">
    <property type="term" value="P:actomyosin structure organization"/>
    <property type="evidence" value="ECO:0007669"/>
    <property type="project" value="TreeGrafter"/>
</dbReference>
<dbReference type="GO" id="GO:0005737">
    <property type="term" value="C:cytoplasm"/>
    <property type="evidence" value="ECO:0007669"/>
    <property type="project" value="TreeGrafter"/>
</dbReference>
<comment type="catalytic activity">
    <reaction evidence="3">
        <text>L-seryl-[protein] + ATP = O-phospho-L-seryl-[protein] + ADP + H(+)</text>
        <dbReference type="Rhea" id="RHEA:17989"/>
        <dbReference type="Rhea" id="RHEA-COMP:9863"/>
        <dbReference type="Rhea" id="RHEA-COMP:11604"/>
        <dbReference type="ChEBI" id="CHEBI:15378"/>
        <dbReference type="ChEBI" id="CHEBI:29999"/>
        <dbReference type="ChEBI" id="CHEBI:30616"/>
        <dbReference type="ChEBI" id="CHEBI:83421"/>
        <dbReference type="ChEBI" id="CHEBI:456216"/>
        <dbReference type="EC" id="2.7.11.1"/>
    </reaction>
</comment>
<feature type="compositionally biased region" description="Basic and acidic residues" evidence="5">
    <location>
        <begin position="788"/>
        <end position="797"/>
    </location>
</feature>
<keyword evidence="7" id="KW-1185">Reference proteome</keyword>
<name>E3NSU4_CAERE</name>
<sequence>MSVDSVLVDSFLQLTNHFATVFSDTESISSMTDLWEKQGGFIAKIMKCDTKEFRNSDLFYEVLHRKMNMVNGSLVEALDPKAAAKGNLLEICKFYALFLEFLRKDHSELLTNVLEKLATEIGFNSTILLDMFAYFDKLYSQDSVDDWWSFLIRPENVEVLSGMRTPPRNNFINSTFVTPTATARRLRTASSTARRSPIADAVDSPTMKFMRIELQLKQAQRQMLEAEQHVEELEQENGKLKTESRANKILETNYINKKYKNEFFSIDSLKQEVAGKRDNAELAEERVQKMTAEMESKQLEVEAVTKQLAESRTTLRSEQRHLEELEKEKEKLASKLATTTESLEKCMKEMRKLRDTNEMEFQGYQKKESDLEEQLRSVLEENRSMADHLASLEELKTNLHGENKRLTSTVESLSLESARNRQQADNAKTEMSEQRERFQAQLEKCQQDHTERAKMAESTVERLQNELDRAKSDKNGMETLLDELKVELLNTDMANHQNSEGFLSAKACLDGAKKKIEELQVDVKGKESMNLVLSQQLERTKDILRNEQLIRDASTAQFNDRYSKLQNALEDKGKEMELLRENMENIVLKHQNEVAQHESEMKECREQNEKLIEKLESMTTMKSEVEQKKCYLEERIKLFQEDPPSPIERCDTPDSLVEYLSKEGPLETEEELRRNVEQTPRKSIGFNFDMNSIDSIRGTPIGFKSNPRESICSNYDLFERCSTARSSMRSETNTLASTSEFKPPFTPSGTTKERIGILTSRNEKVKPHLQSSYVVEMADVNSPSADEENVRKGGGVEKKKRRNSIFAFKKH</sequence>
<dbReference type="HOGENOM" id="CLU_022152_0_0_1"/>
<dbReference type="GO" id="GO:0005856">
    <property type="term" value="C:cytoskeleton"/>
    <property type="evidence" value="ECO:0007669"/>
    <property type="project" value="TreeGrafter"/>
</dbReference>
<dbReference type="STRING" id="31234.E3NSU4"/>
<feature type="region of interest" description="Disordered" evidence="5">
    <location>
        <begin position="732"/>
        <end position="752"/>
    </location>
</feature>
<dbReference type="InterPro" id="IPR050839">
    <property type="entry name" value="Rho-assoc_Ser/Thr_Kinase"/>
</dbReference>
<keyword evidence="1" id="KW-0597">Phosphoprotein</keyword>
<evidence type="ECO:0000256" key="2">
    <source>
        <dbReference type="ARBA" id="ARBA00047899"/>
    </source>
</evidence>
<feature type="coiled-coil region" evidence="4">
    <location>
        <begin position="562"/>
        <end position="628"/>
    </location>
</feature>